<organism evidence="1">
    <name type="scientific">Solanum chacoense</name>
    <name type="common">Chaco potato</name>
    <dbReference type="NCBI Taxonomy" id="4108"/>
    <lineage>
        <taxon>Eukaryota</taxon>
        <taxon>Viridiplantae</taxon>
        <taxon>Streptophyta</taxon>
        <taxon>Embryophyta</taxon>
        <taxon>Tracheophyta</taxon>
        <taxon>Spermatophyta</taxon>
        <taxon>Magnoliopsida</taxon>
        <taxon>eudicotyledons</taxon>
        <taxon>Gunneridae</taxon>
        <taxon>Pentapetalae</taxon>
        <taxon>asterids</taxon>
        <taxon>lamiids</taxon>
        <taxon>Solanales</taxon>
        <taxon>Solanaceae</taxon>
        <taxon>Solanoideae</taxon>
        <taxon>Solaneae</taxon>
        <taxon>Solanum</taxon>
    </lineage>
</organism>
<accession>A0A0V0I747</accession>
<sequence>MWGIGLHSFTAGGSHTIGSSCIFPRVPEGEAINPICSGETETRKKMKSKVAHALTLQLFKIIQFESRVMEPF</sequence>
<evidence type="ECO:0000313" key="1">
    <source>
        <dbReference type="EMBL" id="JAP28383.1"/>
    </source>
</evidence>
<name>A0A0V0I747_SOLCH</name>
<dbReference type="EMBL" id="GEDG01010184">
    <property type="protein sequence ID" value="JAP28383.1"/>
    <property type="molecule type" value="Transcribed_RNA"/>
</dbReference>
<proteinExistence type="predicted"/>
<protein>
    <submittedName>
        <fullName evidence="1">Putative ovule protein</fullName>
    </submittedName>
</protein>
<dbReference type="AlphaFoldDB" id="A0A0V0I747"/>
<reference evidence="1" key="1">
    <citation type="submission" date="2015-12" db="EMBL/GenBank/DDBJ databases">
        <title>Gene expression during late stages of embryo sac development: a critical building block for successful pollen-pistil interactions.</title>
        <authorList>
            <person name="Liu Y."/>
            <person name="Joly V."/>
            <person name="Sabar M."/>
            <person name="Matton D.P."/>
        </authorList>
    </citation>
    <scope>NUCLEOTIDE SEQUENCE</scope>
</reference>